<proteinExistence type="predicted"/>
<dbReference type="AlphaFoldDB" id="A0A2V2YZZ9"/>
<feature type="compositionally biased region" description="Polar residues" evidence="1">
    <location>
        <begin position="1"/>
        <end position="15"/>
    </location>
</feature>
<reference evidence="2 3" key="1">
    <citation type="submission" date="2018-05" db="EMBL/GenBank/DDBJ databases">
        <title>Genomic Encyclopedia of Type Strains, Phase III (KMG-III): the genomes of soil and plant-associated and newly described type strains.</title>
        <authorList>
            <person name="Whitman W."/>
        </authorList>
    </citation>
    <scope>NUCLEOTIDE SEQUENCE [LARGE SCALE GENOMIC DNA]</scope>
    <source>
        <strain evidence="2 3">CECT 5696</strain>
    </source>
</reference>
<feature type="compositionally biased region" description="Basic and acidic residues" evidence="1">
    <location>
        <begin position="37"/>
        <end position="48"/>
    </location>
</feature>
<evidence type="ECO:0000313" key="3">
    <source>
        <dbReference type="Proteomes" id="UP000246635"/>
    </source>
</evidence>
<keyword evidence="3" id="KW-1185">Reference proteome</keyword>
<comment type="caution">
    <text evidence="2">The sequence shown here is derived from an EMBL/GenBank/DDBJ whole genome shotgun (WGS) entry which is preliminary data.</text>
</comment>
<feature type="region of interest" description="Disordered" evidence="1">
    <location>
        <begin position="156"/>
        <end position="215"/>
    </location>
</feature>
<feature type="region of interest" description="Disordered" evidence="1">
    <location>
        <begin position="1"/>
        <end position="56"/>
    </location>
</feature>
<dbReference type="OrthoDB" id="2665211at2"/>
<protein>
    <submittedName>
        <fullName evidence="2">Uncharacterized protein</fullName>
    </submittedName>
</protein>
<sequence length="281" mass="30329">MSLSINSSSYSRHYLTQSTSSQASTQTDTTYEASSAQRRELERPKPEESTGAFQLSPEMLRYLAGIDNENDEATDTDTTYSASINSSMLTTDQKKSMLSDLQTDLGTLDSSTDSSDSPSGLEELLATIQDELADFDASNASDEEVSALFDEVMGTLDQARPPLPPPPPDDESESGVPPMLQAMGGITPPFMLGVTETDEAEGTQESTDNSLTLTTEQKKDWLSQLQTSLQALSEEVSESSDSGDPLEELRKLLQSKLNGFNAESTSDSEVSTLFSSIAEIL</sequence>
<feature type="compositionally biased region" description="Polar residues" evidence="1">
    <location>
        <begin position="203"/>
        <end position="215"/>
    </location>
</feature>
<dbReference type="RefSeq" id="WP_110042121.1">
    <property type="nucleotide sequence ID" value="NZ_CP054613.1"/>
</dbReference>
<accession>A0A2V2YZZ9</accession>
<dbReference type="EMBL" id="QGTQ01000001">
    <property type="protein sequence ID" value="PWW08603.1"/>
    <property type="molecule type" value="Genomic_DNA"/>
</dbReference>
<organism evidence="2 3">
    <name type="scientific">Paenibacillus cellulosilyticus</name>
    <dbReference type="NCBI Taxonomy" id="375489"/>
    <lineage>
        <taxon>Bacteria</taxon>
        <taxon>Bacillati</taxon>
        <taxon>Bacillota</taxon>
        <taxon>Bacilli</taxon>
        <taxon>Bacillales</taxon>
        <taxon>Paenibacillaceae</taxon>
        <taxon>Paenibacillus</taxon>
    </lineage>
</organism>
<name>A0A2V2YZZ9_9BACL</name>
<dbReference type="Proteomes" id="UP000246635">
    <property type="component" value="Unassembled WGS sequence"/>
</dbReference>
<evidence type="ECO:0000313" key="2">
    <source>
        <dbReference type="EMBL" id="PWW08603.1"/>
    </source>
</evidence>
<feature type="compositionally biased region" description="Low complexity" evidence="1">
    <location>
        <begin position="16"/>
        <end position="30"/>
    </location>
</feature>
<gene>
    <name evidence="2" type="ORF">DFQ01_101326</name>
</gene>
<evidence type="ECO:0000256" key="1">
    <source>
        <dbReference type="SAM" id="MobiDB-lite"/>
    </source>
</evidence>